<feature type="compositionally biased region" description="Low complexity" evidence="1">
    <location>
        <begin position="188"/>
        <end position="204"/>
    </location>
</feature>
<evidence type="ECO:0000313" key="2">
    <source>
        <dbReference type="EMBL" id="KAK1756279.1"/>
    </source>
</evidence>
<dbReference type="Proteomes" id="UP001239445">
    <property type="component" value="Unassembled WGS sequence"/>
</dbReference>
<evidence type="ECO:0000313" key="3">
    <source>
        <dbReference type="Proteomes" id="UP001239445"/>
    </source>
</evidence>
<dbReference type="EMBL" id="MU839832">
    <property type="protein sequence ID" value="KAK1756279.1"/>
    <property type="molecule type" value="Genomic_DNA"/>
</dbReference>
<feature type="region of interest" description="Disordered" evidence="1">
    <location>
        <begin position="494"/>
        <end position="548"/>
    </location>
</feature>
<feature type="region of interest" description="Disordered" evidence="1">
    <location>
        <begin position="624"/>
        <end position="643"/>
    </location>
</feature>
<feature type="region of interest" description="Disordered" evidence="1">
    <location>
        <begin position="56"/>
        <end position="82"/>
    </location>
</feature>
<reference evidence="2" key="1">
    <citation type="submission" date="2023-06" db="EMBL/GenBank/DDBJ databases">
        <title>Genome-scale phylogeny and comparative genomics of the fungal order Sordariales.</title>
        <authorList>
            <consortium name="Lawrence Berkeley National Laboratory"/>
            <person name="Hensen N."/>
            <person name="Bonometti L."/>
            <person name="Westerberg I."/>
            <person name="Brannstrom I.O."/>
            <person name="Guillou S."/>
            <person name="Cros-Aarteil S."/>
            <person name="Calhoun S."/>
            <person name="Haridas S."/>
            <person name="Kuo A."/>
            <person name="Mondo S."/>
            <person name="Pangilinan J."/>
            <person name="Riley R."/>
            <person name="Labutti K."/>
            <person name="Andreopoulos B."/>
            <person name="Lipzen A."/>
            <person name="Chen C."/>
            <person name="Yanf M."/>
            <person name="Daum C."/>
            <person name="Ng V."/>
            <person name="Clum A."/>
            <person name="Steindorff A."/>
            <person name="Ohm R."/>
            <person name="Martin F."/>
            <person name="Silar P."/>
            <person name="Natvig D."/>
            <person name="Lalanne C."/>
            <person name="Gautier V."/>
            <person name="Ament-Velasquez S.L."/>
            <person name="Kruys A."/>
            <person name="Hutchinson M.I."/>
            <person name="Powell A.J."/>
            <person name="Barry K."/>
            <person name="Miller A.N."/>
            <person name="Grigoriev I.V."/>
            <person name="Debuchy R."/>
            <person name="Gladieux P."/>
            <person name="Thoren M.H."/>
            <person name="Johannesson H."/>
        </authorList>
    </citation>
    <scope>NUCLEOTIDE SEQUENCE</scope>
    <source>
        <strain evidence="2">PSN4</strain>
    </source>
</reference>
<name>A0AAJ0BDJ6_9PEZI</name>
<comment type="caution">
    <text evidence="2">The sequence shown here is derived from an EMBL/GenBank/DDBJ whole genome shotgun (WGS) entry which is preliminary data.</text>
</comment>
<keyword evidence="3" id="KW-1185">Reference proteome</keyword>
<gene>
    <name evidence="2" type="ORF">QBC47DRAFT_460134</name>
</gene>
<protein>
    <submittedName>
        <fullName evidence="2">Uncharacterized protein</fullName>
    </submittedName>
</protein>
<proteinExistence type="predicted"/>
<feature type="region of interest" description="Disordered" evidence="1">
    <location>
        <begin position="188"/>
        <end position="232"/>
    </location>
</feature>
<feature type="compositionally biased region" description="Polar residues" evidence="1">
    <location>
        <begin position="56"/>
        <end position="70"/>
    </location>
</feature>
<sequence length="643" mass="72526">MDNTGQYGDDPLGGEDIYNASDEEVQGDDLFGDAYLENIDFGSPTAQKVDFNFEFEQQPSNPESPASALTSAGPVFAPDPSLTQTDAVDPALLADSTLPQPDQAAGGAAEILLDNSPFRHSQYHNQRLSILLDNSHSHRSSSQQSNRSRMMVLPFQQVLASTSTNPAPAYPNPAPIYTNLPPIYPNAAPTALNPPATANPTTPTSPHGVTGRVDGKKINHNRKLRLDPSNDPSEIYQKLPAVPAWGTLNTRRKPKFQYWHGGPELYPNLKLTKEDLVEFFLGQNHPGPRDFTIWIQNTPAQVNSRYQAGPDSAKCRYAGCPAKGGTILKGFLRVAFDENATLTSTGVADPFHNAGYMHLFCFEEVFDVGFMVHYAKQLWGFDVRIDARNLEGESRNPMSIRRDHDSIVDYYSDWMQERLGPANAKFMTVLNQNDPSLMDAERPFNKRDCLWRRLTEKHLELEVKGRRETRQKRGGANIDLHKGDLRKYLGLKETMKQNKRGAASDDEGPEERPAKRQRPAVTVPQDQLHMLHNQQGSPRTRKRSRDTEDAVRQVLATSPRLTRQTAHEIIDLLEDEPEHVRTRLLSEFPEQAQTVLQAAQEPRVYVDKLEERVRRLPKRQRLNVSEYTSRQETLKDPRKHFSV</sequence>
<evidence type="ECO:0000256" key="1">
    <source>
        <dbReference type="SAM" id="MobiDB-lite"/>
    </source>
</evidence>
<dbReference type="AlphaFoldDB" id="A0AAJ0BDJ6"/>
<feature type="region of interest" description="Disordered" evidence="1">
    <location>
        <begin position="1"/>
        <end position="25"/>
    </location>
</feature>
<accession>A0AAJ0BDJ6</accession>
<organism evidence="2 3">
    <name type="scientific">Echria macrotheca</name>
    <dbReference type="NCBI Taxonomy" id="438768"/>
    <lineage>
        <taxon>Eukaryota</taxon>
        <taxon>Fungi</taxon>
        <taxon>Dikarya</taxon>
        <taxon>Ascomycota</taxon>
        <taxon>Pezizomycotina</taxon>
        <taxon>Sordariomycetes</taxon>
        <taxon>Sordariomycetidae</taxon>
        <taxon>Sordariales</taxon>
        <taxon>Schizotheciaceae</taxon>
        <taxon>Echria</taxon>
    </lineage>
</organism>